<evidence type="ECO:0000313" key="1">
    <source>
        <dbReference type="EMBL" id="GFH62203.1"/>
    </source>
</evidence>
<organism evidence="1 2">
    <name type="scientific">Chaetoceros tenuissimus</name>
    <dbReference type="NCBI Taxonomy" id="426638"/>
    <lineage>
        <taxon>Eukaryota</taxon>
        <taxon>Sar</taxon>
        <taxon>Stramenopiles</taxon>
        <taxon>Ochrophyta</taxon>
        <taxon>Bacillariophyta</taxon>
        <taxon>Coscinodiscophyceae</taxon>
        <taxon>Chaetocerotophycidae</taxon>
        <taxon>Chaetocerotales</taxon>
        <taxon>Chaetocerotaceae</taxon>
        <taxon>Chaetoceros</taxon>
    </lineage>
</organism>
<proteinExistence type="predicted"/>
<comment type="caution">
    <text evidence="1">The sequence shown here is derived from an EMBL/GenBank/DDBJ whole genome shotgun (WGS) entry which is preliminary data.</text>
</comment>
<reference evidence="1 2" key="1">
    <citation type="journal article" date="2021" name="Sci. Rep.">
        <title>The genome of the diatom Chaetoceros tenuissimus carries an ancient integrated fragment of an extant virus.</title>
        <authorList>
            <person name="Hongo Y."/>
            <person name="Kimura K."/>
            <person name="Takaki Y."/>
            <person name="Yoshida Y."/>
            <person name="Baba S."/>
            <person name="Kobayashi G."/>
            <person name="Nagasaki K."/>
            <person name="Hano T."/>
            <person name="Tomaru Y."/>
        </authorList>
    </citation>
    <scope>NUCLEOTIDE SEQUENCE [LARGE SCALE GENOMIC DNA]</scope>
    <source>
        <strain evidence="1 2">NIES-3715</strain>
    </source>
</reference>
<protein>
    <submittedName>
        <fullName evidence="1">Uncharacterized protein</fullName>
    </submittedName>
</protein>
<sequence>MLQKPFIKNKEGLSAVQFKCNIPVSAYLPSKSTLQDHVCFCNWAPDATPVSDSSLVTSHWCSHNLFQTSTHPVATTPPPCYHSMFLAKTPVANINPGDVTSYGNFDKLDFLDSQACFNDIFNFGPKLIASDVTSCPDSADSLSSFADRILIQAFISSYKIQYLGKLYDNITSKAANLPKDCSSQSGTAVDTLQAEVDLLCEQHSQYSSQLLKFQYQSPAEFTLPKYEDNPFTATCPILEEHKLISINGVKHIKKTPMVM</sequence>
<dbReference type="Proteomes" id="UP001054902">
    <property type="component" value="Unassembled WGS sequence"/>
</dbReference>
<dbReference type="EMBL" id="BLLK01000082">
    <property type="protein sequence ID" value="GFH62203.1"/>
    <property type="molecule type" value="Genomic_DNA"/>
</dbReference>
<evidence type="ECO:0000313" key="2">
    <source>
        <dbReference type="Proteomes" id="UP001054902"/>
    </source>
</evidence>
<name>A0AAD3DD42_9STRA</name>
<dbReference type="AlphaFoldDB" id="A0AAD3DD42"/>
<keyword evidence="2" id="KW-1185">Reference proteome</keyword>
<accession>A0AAD3DD42</accession>
<gene>
    <name evidence="1" type="ORF">CTEN210_18679</name>
</gene>